<sequence>MHIHTTPKALRHVVVLVSLPFSITCSQQPGALLAWLALMGKVSGSPASRSCPAALHLSGIRYLFFLTCSQHPISITAMAEYHTMLTQLRGTTCRPSRAKHSSPSPQLSS</sequence>
<evidence type="ECO:0000313" key="3">
    <source>
        <dbReference type="Proteomes" id="UP000813444"/>
    </source>
</evidence>
<gene>
    <name evidence="2" type="ORF">B0I35DRAFT_416238</name>
</gene>
<protein>
    <recommendedName>
        <fullName evidence="4">Secreted protein</fullName>
    </recommendedName>
</protein>
<name>A0A8K0WVU6_9HYPO</name>
<proteinExistence type="predicted"/>
<evidence type="ECO:0008006" key="4">
    <source>
        <dbReference type="Google" id="ProtNLM"/>
    </source>
</evidence>
<reference evidence="2" key="1">
    <citation type="journal article" date="2021" name="Nat. Commun.">
        <title>Genetic determinants of endophytism in the Arabidopsis root mycobiome.</title>
        <authorList>
            <person name="Mesny F."/>
            <person name="Miyauchi S."/>
            <person name="Thiergart T."/>
            <person name="Pickel B."/>
            <person name="Atanasova L."/>
            <person name="Karlsson M."/>
            <person name="Huettel B."/>
            <person name="Barry K.W."/>
            <person name="Haridas S."/>
            <person name="Chen C."/>
            <person name="Bauer D."/>
            <person name="Andreopoulos W."/>
            <person name="Pangilinan J."/>
            <person name="LaButti K."/>
            <person name="Riley R."/>
            <person name="Lipzen A."/>
            <person name="Clum A."/>
            <person name="Drula E."/>
            <person name="Henrissat B."/>
            <person name="Kohler A."/>
            <person name="Grigoriev I.V."/>
            <person name="Martin F.M."/>
            <person name="Hacquard S."/>
        </authorList>
    </citation>
    <scope>NUCLEOTIDE SEQUENCE</scope>
    <source>
        <strain evidence="2">MPI-CAGE-CH-0235</strain>
    </source>
</reference>
<dbReference type="Proteomes" id="UP000813444">
    <property type="component" value="Unassembled WGS sequence"/>
</dbReference>
<keyword evidence="3" id="KW-1185">Reference proteome</keyword>
<organism evidence="2 3">
    <name type="scientific">Stachybotrys elegans</name>
    <dbReference type="NCBI Taxonomy" id="80388"/>
    <lineage>
        <taxon>Eukaryota</taxon>
        <taxon>Fungi</taxon>
        <taxon>Dikarya</taxon>
        <taxon>Ascomycota</taxon>
        <taxon>Pezizomycotina</taxon>
        <taxon>Sordariomycetes</taxon>
        <taxon>Hypocreomycetidae</taxon>
        <taxon>Hypocreales</taxon>
        <taxon>Stachybotryaceae</taxon>
        <taxon>Stachybotrys</taxon>
    </lineage>
</organism>
<comment type="caution">
    <text evidence="2">The sequence shown here is derived from an EMBL/GenBank/DDBJ whole genome shotgun (WGS) entry which is preliminary data.</text>
</comment>
<accession>A0A8K0WVU6</accession>
<dbReference type="EMBL" id="JAGPNK010000001">
    <property type="protein sequence ID" value="KAH7327972.1"/>
    <property type="molecule type" value="Genomic_DNA"/>
</dbReference>
<evidence type="ECO:0000313" key="2">
    <source>
        <dbReference type="EMBL" id="KAH7327972.1"/>
    </source>
</evidence>
<dbReference type="AlphaFoldDB" id="A0A8K0WVU6"/>
<feature type="signal peptide" evidence="1">
    <location>
        <begin position="1"/>
        <end position="26"/>
    </location>
</feature>
<evidence type="ECO:0000256" key="1">
    <source>
        <dbReference type="SAM" id="SignalP"/>
    </source>
</evidence>
<keyword evidence="1" id="KW-0732">Signal</keyword>
<feature type="chain" id="PRO_5035437323" description="Secreted protein" evidence="1">
    <location>
        <begin position="27"/>
        <end position="109"/>
    </location>
</feature>